<reference evidence="2" key="1">
    <citation type="submission" date="2024-06" db="EMBL/GenBank/DDBJ databases">
        <title>The genome sequences of Kitasatospora sp. strain HUAS MG31.</title>
        <authorList>
            <person name="Mo P."/>
        </authorList>
    </citation>
    <scope>NUCLEOTIDE SEQUENCE</scope>
    <source>
        <strain evidence="2">HUAS MG31</strain>
    </source>
</reference>
<protein>
    <recommendedName>
        <fullName evidence="3">FXSXX-COOH protein</fullName>
    </recommendedName>
</protein>
<dbReference type="AlphaFoldDB" id="A0AAU8JYV2"/>
<name>A0AAU8JYV2_9ACTN</name>
<gene>
    <name evidence="2" type="ORF">ABWK59_16575</name>
</gene>
<evidence type="ECO:0000256" key="1">
    <source>
        <dbReference type="SAM" id="MobiDB-lite"/>
    </source>
</evidence>
<dbReference type="EMBL" id="CP159872">
    <property type="protein sequence ID" value="XCM80421.1"/>
    <property type="molecule type" value="Genomic_DNA"/>
</dbReference>
<dbReference type="KEGG" id="kcm:ABWK59_16575"/>
<dbReference type="RefSeq" id="WP_354641359.1">
    <property type="nucleotide sequence ID" value="NZ_CP159872.1"/>
</dbReference>
<evidence type="ECO:0008006" key="3">
    <source>
        <dbReference type="Google" id="ProtNLM"/>
    </source>
</evidence>
<feature type="region of interest" description="Disordered" evidence="1">
    <location>
        <begin position="1"/>
        <end position="56"/>
    </location>
</feature>
<feature type="compositionally biased region" description="Basic and acidic residues" evidence="1">
    <location>
        <begin position="39"/>
        <end position="56"/>
    </location>
</feature>
<sequence length="56" mass="6226">MTHNDVARRSAPRMPARSLTPRALPRDTVSEPGDAFRALNRDLPPRSLERSSEGGR</sequence>
<proteinExistence type="predicted"/>
<evidence type="ECO:0000313" key="2">
    <source>
        <dbReference type="EMBL" id="XCM80421.1"/>
    </source>
</evidence>
<accession>A0AAU8JYV2</accession>
<organism evidence="2">
    <name type="scientific">Kitasatospora camelliae</name>
    <dbReference type="NCBI Taxonomy" id="3156397"/>
    <lineage>
        <taxon>Bacteria</taxon>
        <taxon>Bacillati</taxon>
        <taxon>Actinomycetota</taxon>
        <taxon>Actinomycetes</taxon>
        <taxon>Kitasatosporales</taxon>
        <taxon>Streptomycetaceae</taxon>
        <taxon>Kitasatospora</taxon>
    </lineage>
</organism>